<accession>A0ABC8SQD9</accession>
<dbReference type="EMBL" id="CAUOFW020003347">
    <property type="protein sequence ID" value="CAK9159374.1"/>
    <property type="molecule type" value="Genomic_DNA"/>
</dbReference>
<evidence type="ECO:0000313" key="3">
    <source>
        <dbReference type="EMBL" id="CAK9159374.1"/>
    </source>
</evidence>
<name>A0ABC8SQD9_9AQUA</name>
<protein>
    <submittedName>
        <fullName evidence="3">Uncharacterized protein</fullName>
    </submittedName>
</protein>
<comment type="caution">
    <text evidence="3">The sequence shown here is derived from an EMBL/GenBank/DDBJ whole genome shotgun (WGS) entry which is preliminary data.</text>
</comment>
<keyword evidence="4" id="KW-1185">Reference proteome</keyword>
<dbReference type="InterPro" id="IPR053313">
    <property type="entry name" value="RGF"/>
</dbReference>
<keyword evidence="2" id="KW-0732">Signal</keyword>
<dbReference type="PANTHER" id="PTHR34961">
    <property type="entry name" value="TRANSMEMBRANE PROTEIN"/>
    <property type="match status" value="1"/>
</dbReference>
<dbReference type="Proteomes" id="UP001642360">
    <property type="component" value="Unassembled WGS sequence"/>
</dbReference>
<feature type="signal peptide" evidence="2">
    <location>
        <begin position="1"/>
        <end position="21"/>
    </location>
</feature>
<feature type="compositionally biased region" description="Basic and acidic residues" evidence="1">
    <location>
        <begin position="71"/>
        <end position="82"/>
    </location>
</feature>
<sequence length="145" mass="16308">MSITPSILVLLLCLSFHACTARKLGVINKKPENKFWLPNKNGEKVGLIQIPAPLMNKLSLSTRLQVAKNDSKLKESRVDNHIDNPATPKANPKDLKDPRVKILDAAQTESLATVSWRVPHRKRREKQPGFNLDYSPPKTHPPVHN</sequence>
<gene>
    <name evidence="3" type="ORF">ILEXP_LOCUS28072</name>
</gene>
<dbReference type="PANTHER" id="PTHR34961:SF1">
    <property type="entry name" value="ROOT MERISTEM GROWTH FACTOR 10"/>
    <property type="match status" value="1"/>
</dbReference>
<organism evidence="3 4">
    <name type="scientific">Ilex paraguariensis</name>
    <name type="common">yerba mate</name>
    <dbReference type="NCBI Taxonomy" id="185542"/>
    <lineage>
        <taxon>Eukaryota</taxon>
        <taxon>Viridiplantae</taxon>
        <taxon>Streptophyta</taxon>
        <taxon>Embryophyta</taxon>
        <taxon>Tracheophyta</taxon>
        <taxon>Spermatophyta</taxon>
        <taxon>Magnoliopsida</taxon>
        <taxon>eudicotyledons</taxon>
        <taxon>Gunneridae</taxon>
        <taxon>Pentapetalae</taxon>
        <taxon>asterids</taxon>
        <taxon>campanulids</taxon>
        <taxon>Aquifoliales</taxon>
        <taxon>Aquifoliaceae</taxon>
        <taxon>Ilex</taxon>
    </lineage>
</organism>
<evidence type="ECO:0000313" key="4">
    <source>
        <dbReference type="Proteomes" id="UP001642360"/>
    </source>
</evidence>
<evidence type="ECO:0000256" key="2">
    <source>
        <dbReference type="SAM" id="SignalP"/>
    </source>
</evidence>
<feature type="chain" id="PRO_5044747503" evidence="2">
    <location>
        <begin position="22"/>
        <end position="145"/>
    </location>
</feature>
<dbReference type="AlphaFoldDB" id="A0ABC8SQD9"/>
<evidence type="ECO:0000256" key="1">
    <source>
        <dbReference type="SAM" id="MobiDB-lite"/>
    </source>
</evidence>
<proteinExistence type="predicted"/>
<reference evidence="3 4" key="1">
    <citation type="submission" date="2024-02" db="EMBL/GenBank/DDBJ databases">
        <authorList>
            <person name="Vignale AGUSTIN F."/>
            <person name="Sosa J E."/>
            <person name="Modenutti C."/>
        </authorList>
    </citation>
    <scope>NUCLEOTIDE SEQUENCE [LARGE SCALE GENOMIC DNA]</scope>
</reference>
<feature type="region of interest" description="Disordered" evidence="1">
    <location>
        <begin position="71"/>
        <end position="98"/>
    </location>
</feature>
<feature type="region of interest" description="Disordered" evidence="1">
    <location>
        <begin position="114"/>
        <end position="145"/>
    </location>
</feature>